<name>A0A371EXT7_MUCPR</name>
<organism evidence="1 2">
    <name type="scientific">Mucuna pruriens</name>
    <name type="common">Velvet bean</name>
    <name type="synonym">Dolichos pruriens</name>
    <dbReference type="NCBI Taxonomy" id="157652"/>
    <lineage>
        <taxon>Eukaryota</taxon>
        <taxon>Viridiplantae</taxon>
        <taxon>Streptophyta</taxon>
        <taxon>Embryophyta</taxon>
        <taxon>Tracheophyta</taxon>
        <taxon>Spermatophyta</taxon>
        <taxon>Magnoliopsida</taxon>
        <taxon>eudicotyledons</taxon>
        <taxon>Gunneridae</taxon>
        <taxon>Pentapetalae</taxon>
        <taxon>rosids</taxon>
        <taxon>fabids</taxon>
        <taxon>Fabales</taxon>
        <taxon>Fabaceae</taxon>
        <taxon>Papilionoideae</taxon>
        <taxon>50 kb inversion clade</taxon>
        <taxon>NPAAA clade</taxon>
        <taxon>indigoferoid/millettioid clade</taxon>
        <taxon>Phaseoleae</taxon>
        <taxon>Mucuna</taxon>
    </lineage>
</organism>
<evidence type="ECO:0008006" key="3">
    <source>
        <dbReference type="Google" id="ProtNLM"/>
    </source>
</evidence>
<feature type="non-terminal residue" evidence="1">
    <location>
        <position position="1"/>
    </location>
</feature>
<accession>A0A371EXT7</accession>
<evidence type="ECO:0000313" key="1">
    <source>
        <dbReference type="EMBL" id="RDX70826.1"/>
    </source>
</evidence>
<gene>
    <name evidence="1" type="ORF">CR513_49892</name>
</gene>
<protein>
    <recommendedName>
        <fullName evidence="3">Retrotransposon gag domain-containing protein</fullName>
    </recommendedName>
</protein>
<dbReference type="AlphaFoldDB" id="A0A371EXT7"/>
<evidence type="ECO:0000313" key="2">
    <source>
        <dbReference type="Proteomes" id="UP000257109"/>
    </source>
</evidence>
<sequence>MKAAAERVDRPTQSAPTSTFWGQPFSKEIVYTPILANFRNWWWIPSIGLKTLMCICRPSRPTYPLVGGVTPSTSTNKAKWLEVADLFDIKQMNGENLKGYLSRFNNAKVRVNNPDKKSFVKAFQKGLLVGQFSDLLALGRPSSMEEIRA</sequence>
<comment type="caution">
    <text evidence="1">The sequence shown here is derived from an EMBL/GenBank/DDBJ whole genome shotgun (WGS) entry which is preliminary data.</text>
</comment>
<reference evidence="1" key="1">
    <citation type="submission" date="2018-05" db="EMBL/GenBank/DDBJ databases">
        <title>Draft genome of Mucuna pruriens seed.</title>
        <authorList>
            <person name="Nnadi N.E."/>
            <person name="Vos R."/>
            <person name="Hasami M.H."/>
            <person name="Devisetty U.K."/>
            <person name="Aguiy J.C."/>
        </authorList>
    </citation>
    <scope>NUCLEOTIDE SEQUENCE [LARGE SCALE GENOMIC DNA]</scope>
    <source>
        <strain evidence="1">JCA_2017</strain>
    </source>
</reference>
<keyword evidence="2" id="KW-1185">Reference proteome</keyword>
<dbReference type="Proteomes" id="UP000257109">
    <property type="component" value="Unassembled WGS sequence"/>
</dbReference>
<dbReference type="EMBL" id="QJKJ01011561">
    <property type="protein sequence ID" value="RDX70826.1"/>
    <property type="molecule type" value="Genomic_DNA"/>
</dbReference>
<proteinExistence type="predicted"/>